<dbReference type="AlphaFoldDB" id="A0A016RVM8"/>
<dbReference type="EMBL" id="JARK01001704">
    <property type="protein sequence ID" value="EYB82014.1"/>
    <property type="molecule type" value="Genomic_DNA"/>
</dbReference>
<keyword evidence="4" id="KW-1185">Reference proteome</keyword>
<name>A0A016RVM8_9BILA</name>
<accession>A0A016RVM8</accession>
<comment type="caution">
    <text evidence="3">The sequence shown here is derived from an EMBL/GenBank/DDBJ whole genome shotgun (WGS) entry which is preliminary data.</text>
</comment>
<reference evidence="4" key="1">
    <citation type="journal article" date="2015" name="Nat. Genet.">
        <title>The genome and transcriptome of the zoonotic hookworm Ancylostoma ceylanicum identify infection-specific gene families.</title>
        <authorList>
            <person name="Schwarz E.M."/>
            <person name="Hu Y."/>
            <person name="Antoshechkin I."/>
            <person name="Miller M.M."/>
            <person name="Sternberg P.W."/>
            <person name="Aroian R.V."/>
        </authorList>
    </citation>
    <scope>NUCLEOTIDE SEQUENCE</scope>
    <source>
        <strain evidence="4">HY135</strain>
    </source>
</reference>
<feature type="transmembrane region" description="Helical" evidence="2">
    <location>
        <begin position="12"/>
        <end position="33"/>
    </location>
</feature>
<dbReference type="Proteomes" id="UP000024635">
    <property type="component" value="Unassembled WGS sequence"/>
</dbReference>
<keyword evidence="2" id="KW-0472">Membrane</keyword>
<dbReference type="OrthoDB" id="5874643at2759"/>
<evidence type="ECO:0000313" key="3">
    <source>
        <dbReference type="EMBL" id="EYB82014.1"/>
    </source>
</evidence>
<feature type="transmembrane region" description="Helical" evidence="2">
    <location>
        <begin position="106"/>
        <end position="131"/>
    </location>
</feature>
<feature type="compositionally biased region" description="Basic and acidic residues" evidence="1">
    <location>
        <begin position="269"/>
        <end position="279"/>
    </location>
</feature>
<proteinExistence type="predicted"/>
<evidence type="ECO:0000313" key="4">
    <source>
        <dbReference type="Proteomes" id="UP000024635"/>
    </source>
</evidence>
<sequence length="296" mass="33899">MLADNASLSMRILSAFFAVLFTFINPCMMYKVVTELESCFSRRLPERLRVRIIETVCAYVFNNNLSARIRLAVYITVILFTLVHLMLTCFSLYGTYSCRPALIRPFLFDAVFSFVLLLLFVCFSVIIYWQLTSSDFVEDREDAMKQHLRNVYVGAAFLLSYLVWMIVSIAAYLDTKKLHADFMYWIVEERMSMRSKANVSSDLRQREELRCRGAVLAIVVAVSSLKVAHFGCNWTHSPRTGSSFRNRASYGPRMTFESILTSPLSDPTDPPKARERREPATPPSAAQSRHFLGSIQ</sequence>
<feature type="transmembrane region" description="Helical" evidence="2">
    <location>
        <begin position="71"/>
        <end position="94"/>
    </location>
</feature>
<keyword evidence="2" id="KW-0812">Transmembrane</keyword>
<feature type="region of interest" description="Disordered" evidence="1">
    <location>
        <begin position="258"/>
        <end position="296"/>
    </location>
</feature>
<organism evidence="3 4">
    <name type="scientific">Ancylostoma ceylanicum</name>
    <dbReference type="NCBI Taxonomy" id="53326"/>
    <lineage>
        <taxon>Eukaryota</taxon>
        <taxon>Metazoa</taxon>
        <taxon>Ecdysozoa</taxon>
        <taxon>Nematoda</taxon>
        <taxon>Chromadorea</taxon>
        <taxon>Rhabditida</taxon>
        <taxon>Rhabditina</taxon>
        <taxon>Rhabditomorpha</taxon>
        <taxon>Strongyloidea</taxon>
        <taxon>Ancylostomatidae</taxon>
        <taxon>Ancylostomatinae</taxon>
        <taxon>Ancylostoma</taxon>
    </lineage>
</organism>
<protein>
    <submittedName>
        <fullName evidence="3">Uncharacterized protein</fullName>
    </submittedName>
</protein>
<evidence type="ECO:0000256" key="1">
    <source>
        <dbReference type="SAM" id="MobiDB-lite"/>
    </source>
</evidence>
<feature type="transmembrane region" description="Helical" evidence="2">
    <location>
        <begin position="151"/>
        <end position="173"/>
    </location>
</feature>
<evidence type="ECO:0000256" key="2">
    <source>
        <dbReference type="SAM" id="Phobius"/>
    </source>
</evidence>
<gene>
    <name evidence="3" type="primary">Acey_s0368.g45</name>
    <name evidence="3" type="synonym">Acey-F46B6.9</name>
    <name evidence="3" type="ORF">Y032_0368g45</name>
</gene>
<keyword evidence="2" id="KW-1133">Transmembrane helix</keyword>